<dbReference type="Proteomes" id="UP000193067">
    <property type="component" value="Unassembled WGS sequence"/>
</dbReference>
<reference evidence="1 2" key="1">
    <citation type="journal article" date="2015" name="Biotechnol. Biofuels">
        <title>Enhanced degradation of softwood versus hardwood by the white-rot fungus Pycnoporus coccineus.</title>
        <authorList>
            <person name="Couturier M."/>
            <person name="Navarro D."/>
            <person name="Chevret D."/>
            <person name="Henrissat B."/>
            <person name="Piumi F."/>
            <person name="Ruiz-Duenas F.J."/>
            <person name="Martinez A.T."/>
            <person name="Grigoriev I.V."/>
            <person name="Riley R."/>
            <person name="Lipzen A."/>
            <person name="Berrin J.G."/>
            <person name="Master E.R."/>
            <person name="Rosso M.N."/>
        </authorList>
    </citation>
    <scope>NUCLEOTIDE SEQUENCE [LARGE SCALE GENOMIC DNA]</scope>
    <source>
        <strain evidence="1 2">BRFM310</strain>
    </source>
</reference>
<dbReference type="EMBL" id="KZ084214">
    <property type="protein sequence ID" value="OSC96224.1"/>
    <property type="molecule type" value="Genomic_DNA"/>
</dbReference>
<protein>
    <submittedName>
        <fullName evidence="1">Uncharacterized protein</fullName>
    </submittedName>
</protein>
<evidence type="ECO:0000313" key="1">
    <source>
        <dbReference type="EMBL" id="OSC96224.1"/>
    </source>
</evidence>
<evidence type="ECO:0000313" key="2">
    <source>
        <dbReference type="Proteomes" id="UP000193067"/>
    </source>
</evidence>
<accession>A0A1Y2I512</accession>
<sequence length="70" mass="7593">MVSIPCPPLCACRCSKPAGSGREQYGHPSRDSLALCLIGRRLKLPYRKALTFAIAFGALVASRRRRGSCT</sequence>
<keyword evidence="2" id="KW-1185">Reference proteome</keyword>
<proteinExistence type="predicted"/>
<name>A0A1Y2I512_TRAC3</name>
<dbReference type="AlphaFoldDB" id="A0A1Y2I512"/>
<gene>
    <name evidence="1" type="ORF">PYCCODRAFT_1472797</name>
</gene>
<organism evidence="1 2">
    <name type="scientific">Trametes coccinea (strain BRFM310)</name>
    <name type="common">Pycnoporus coccineus</name>
    <dbReference type="NCBI Taxonomy" id="1353009"/>
    <lineage>
        <taxon>Eukaryota</taxon>
        <taxon>Fungi</taxon>
        <taxon>Dikarya</taxon>
        <taxon>Basidiomycota</taxon>
        <taxon>Agaricomycotina</taxon>
        <taxon>Agaricomycetes</taxon>
        <taxon>Polyporales</taxon>
        <taxon>Polyporaceae</taxon>
        <taxon>Trametes</taxon>
    </lineage>
</organism>